<dbReference type="AlphaFoldDB" id="A0A4Y1YQD7"/>
<reference evidence="3 4" key="1">
    <citation type="submission" date="2019-06" db="EMBL/GenBank/DDBJ databases">
        <title>Nitrosomonas stercoris KYUHI-S whole genome shotgun sequence.</title>
        <authorList>
            <person name="Nakagawa T."/>
            <person name="Tsuchiya Y."/>
            <person name="Takahashi R."/>
        </authorList>
    </citation>
    <scope>NUCLEOTIDE SEQUENCE [LARGE SCALE GENOMIC DNA]</scope>
    <source>
        <strain evidence="3 4">KYUHI-S</strain>
    </source>
</reference>
<evidence type="ECO:0008006" key="5">
    <source>
        <dbReference type="Google" id="ProtNLM"/>
    </source>
</evidence>
<sequence length="67" mass="6805">MKVSHILVAAFAAATLTGLAGCGIDTDKPGNYPPSMNLERDSMPDNVDKAEAAGQKGASEAGQGENN</sequence>
<feature type="signal peptide" evidence="2">
    <location>
        <begin position="1"/>
        <end position="20"/>
    </location>
</feature>
<gene>
    <name evidence="3" type="ORF">Nstercoris_01503</name>
</gene>
<name>A0A4Y1YQD7_9PROT</name>
<accession>A0A4Y1YQD7</accession>
<evidence type="ECO:0000313" key="4">
    <source>
        <dbReference type="Proteomes" id="UP000316473"/>
    </source>
</evidence>
<evidence type="ECO:0000313" key="3">
    <source>
        <dbReference type="EMBL" id="BBL35241.1"/>
    </source>
</evidence>
<evidence type="ECO:0000256" key="1">
    <source>
        <dbReference type="SAM" id="MobiDB-lite"/>
    </source>
</evidence>
<keyword evidence="4" id="KW-1185">Reference proteome</keyword>
<dbReference type="EMBL" id="AP019755">
    <property type="protein sequence ID" value="BBL35241.1"/>
    <property type="molecule type" value="Genomic_DNA"/>
</dbReference>
<proteinExistence type="predicted"/>
<protein>
    <recommendedName>
        <fullName evidence="5">Lipoprotein</fullName>
    </recommendedName>
</protein>
<dbReference type="Proteomes" id="UP000316473">
    <property type="component" value="Chromosome"/>
</dbReference>
<evidence type="ECO:0000256" key="2">
    <source>
        <dbReference type="SAM" id="SignalP"/>
    </source>
</evidence>
<keyword evidence="2" id="KW-0732">Signal</keyword>
<feature type="chain" id="PRO_5021334456" description="Lipoprotein" evidence="2">
    <location>
        <begin position="21"/>
        <end position="67"/>
    </location>
</feature>
<dbReference type="PROSITE" id="PS51257">
    <property type="entry name" value="PROKAR_LIPOPROTEIN"/>
    <property type="match status" value="1"/>
</dbReference>
<dbReference type="KEGG" id="nst:Nstercoris_01503"/>
<feature type="compositionally biased region" description="Basic and acidic residues" evidence="1">
    <location>
        <begin position="38"/>
        <end position="51"/>
    </location>
</feature>
<feature type="region of interest" description="Disordered" evidence="1">
    <location>
        <begin position="28"/>
        <end position="67"/>
    </location>
</feature>
<organism evidence="3 4">
    <name type="scientific">Nitrosomonas stercoris</name>
    <dbReference type="NCBI Taxonomy" id="1444684"/>
    <lineage>
        <taxon>Bacteria</taxon>
        <taxon>Pseudomonadati</taxon>
        <taxon>Pseudomonadota</taxon>
        <taxon>Betaproteobacteria</taxon>
        <taxon>Nitrosomonadales</taxon>
        <taxon>Nitrosomonadaceae</taxon>
        <taxon>Nitrosomonas</taxon>
    </lineage>
</organism>